<evidence type="ECO:0000313" key="3">
    <source>
        <dbReference type="Proteomes" id="UP001591681"/>
    </source>
</evidence>
<organism evidence="2 3">
    <name type="scientific">Coilia grayii</name>
    <name type="common">Gray's grenadier anchovy</name>
    <dbReference type="NCBI Taxonomy" id="363190"/>
    <lineage>
        <taxon>Eukaryota</taxon>
        <taxon>Metazoa</taxon>
        <taxon>Chordata</taxon>
        <taxon>Craniata</taxon>
        <taxon>Vertebrata</taxon>
        <taxon>Euteleostomi</taxon>
        <taxon>Actinopterygii</taxon>
        <taxon>Neopterygii</taxon>
        <taxon>Teleostei</taxon>
        <taxon>Clupei</taxon>
        <taxon>Clupeiformes</taxon>
        <taxon>Clupeoidei</taxon>
        <taxon>Engraulidae</taxon>
        <taxon>Coilinae</taxon>
        <taxon>Coilia</taxon>
    </lineage>
</organism>
<name>A0ABD1IXM2_9TELE</name>
<dbReference type="AlphaFoldDB" id="A0ABD1IXM2"/>
<dbReference type="EMBL" id="JBHFQA010000022">
    <property type="protein sequence ID" value="KAL2079344.1"/>
    <property type="molecule type" value="Genomic_DNA"/>
</dbReference>
<gene>
    <name evidence="2" type="ORF">ACEWY4_025088</name>
</gene>
<accession>A0ABD1IXM2</accession>
<comment type="caution">
    <text evidence="2">The sequence shown here is derived from an EMBL/GenBank/DDBJ whole genome shotgun (WGS) entry which is preliminary data.</text>
</comment>
<proteinExistence type="predicted"/>
<evidence type="ECO:0000256" key="1">
    <source>
        <dbReference type="SAM" id="Coils"/>
    </source>
</evidence>
<dbReference type="Proteomes" id="UP001591681">
    <property type="component" value="Unassembled WGS sequence"/>
</dbReference>
<protein>
    <submittedName>
        <fullName evidence="2">Uncharacterized protein</fullName>
    </submittedName>
</protein>
<evidence type="ECO:0000313" key="2">
    <source>
        <dbReference type="EMBL" id="KAL2079344.1"/>
    </source>
</evidence>
<feature type="coiled-coil region" evidence="1">
    <location>
        <begin position="60"/>
        <end position="113"/>
    </location>
</feature>
<reference evidence="2 3" key="1">
    <citation type="submission" date="2024-09" db="EMBL/GenBank/DDBJ databases">
        <title>A chromosome-level genome assembly of Gray's grenadier anchovy, Coilia grayii.</title>
        <authorList>
            <person name="Fu Z."/>
        </authorList>
    </citation>
    <scope>NUCLEOTIDE SEQUENCE [LARGE SCALE GENOMIC DNA]</scope>
    <source>
        <strain evidence="2">G4</strain>
        <tissue evidence="2">Muscle</tissue>
    </source>
</reference>
<sequence length="233" mass="26922">MDRLSASTQAQLTEPVKQEVRWVLADLEEESRERERALKMSLETLAHGMEELEAGRRLEEQRWQVEKDKLKAEMEAALKVEQKKCQAAIEEMAARLKQENMERLKEREKMEAEHTSLMAKIKMEGEERETSSKKTIEALMKDIESHKTAERRRAKEVENRALSVALTTAIAKQRLMAELKTQAERWMFANVPAKALDDDALKEVQENQSICSDDLQVLYTCYDHALPFLSSTL</sequence>
<keyword evidence="1" id="KW-0175">Coiled coil</keyword>
<keyword evidence="3" id="KW-1185">Reference proteome</keyword>